<gene>
    <name evidence="4" type="ORF">QUW60_12625</name>
</gene>
<dbReference type="Proteomes" id="UP001169458">
    <property type="component" value="Unassembled WGS sequence"/>
</dbReference>
<reference evidence="5" key="1">
    <citation type="submission" date="2023-07" db="EMBL/GenBank/DDBJ databases">
        <title>Identification and characterization of horizontal gene transfer across gut microbiota members of farm animals based on homology search.</title>
        <authorList>
            <person name="Schwarzerova J."/>
            <person name="Nykrynova M."/>
            <person name="Jureckova K."/>
            <person name="Cejkova D."/>
            <person name="Rychlik I."/>
        </authorList>
    </citation>
    <scope>NUCLEOTIDE SEQUENCE [LARGE SCALE GENOMIC DNA]</scope>
    <source>
        <strain evidence="5">109_WCHN</strain>
    </source>
</reference>
<dbReference type="InterPro" id="IPR013762">
    <property type="entry name" value="Integrase-like_cat_sf"/>
</dbReference>
<feature type="domain" description="Phage integrase SAM-like" evidence="3">
    <location>
        <begin position="95"/>
        <end position="173"/>
    </location>
</feature>
<dbReference type="Pfam" id="PF13102">
    <property type="entry name" value="Phage_int_SAM_5"/>
    <property type="match status" value="1"/>
</dbReference>
<dbReference type="EMBL" id="JAUDEN010000027">
    <property type="protein sequence ID" value="MDM8326060.1"/>
    <property type="molecule type" value="Genomic_DNA"/>
</dbReference>
<evidence type="ECO:0000313" key="5">
    <source>
        <dbReference type="Proteomes" id="UP001169458"/>
    </source>
</evidence>
<dbReference type="RefSeq" id="WP_087330307.1">
    <property type="nucleotide sequence ID" value="NZ_JAUDEN010000027.1"/>
</dbReference>
<dbReference type="Gene3D" id="1.10.443.10">
    <property type="entry name" value="Intergrase catalytic core"/>
    <property type="match status" value="1"/>
</dbReference>
<name>A0ABT7VIC1_9BACE</name>
<dbReference type="SUPFAM" id="SSF56349">
    <property type="entry name" value="DNA breaking-rejoining enzymes"/>
    <property type="match status" value="1"/>
</dbReference>
<evidence type="ECO:0000256" key="2">
    <source>
        <dbReference type="ARBA" id="ARBA00023172"/>
    </source>
</evidence>
<sequence>MTTFKATVKKPRSDGFYTVYIRITHQRKSSYIKTNKIVDAAHITKGGDLTDPVVNEYCAMLIRQYTDRLNRVNATCWEIKEVIEFLLKDDEEACFSDYARKFIDRMEADGHERNAKNYRLAVNHLERFMGTTRLLFSNLSSSAINLWIESLSKTNRAKEMYPTCVRQIFKKAIVELNDEERGVIRIKFNPWLKVAIPKSDNTMKRAISAEACREFFNRPLPKTKMLSPLPELGRDVALLSLCIGGINTVDLYELKKKDYNNGIIGYKRAKTRHSRRDEAYMEMRIEPFIQETFNKYLSKDEDDEYLFVFHSRYSNSDSFNANVNIGIRKICADMGMKKEDYYCYYTFRHTWATIAQNDCDANLYEVAFGMNHSHGFNVTRGYLKLDFTPAWELNAKIIDFIFFSNKKSKQGKARDLEAPEEKLFRISKKMMIYGRAYFKGDVVGELTDIGFSNVDEVISELVKQLPKDIPIGCTVQFRLKNCDSQREVVYERSKGKGF</sequence>
<comment type="caution">
    <text evidence="4">The sequence shown here is derived from an EMBL/GenBank/DDBJ whole genome shotgun (WGS) entry which is preliminary data.</text>
</comment>
<dbReference type="InterPro" id="IPR011010">
    <property type="entry name" value="DNA_brk_join_enz"/>
</dbReference>
<dbReference type="PANTHER" id="PTHR30349:SF64">
    <property type="entry name" value="PROPHAGE INTEGRASE INTD-RELATED"/>
    <property type="match status" value="1"/>
</dbReference>
<dbReference type="Gene3D" id="1.10.150.130">
    <property type="match status" value="1"/>
</dbReference>
<keyword evidence="2" id="KW-0233">DNA recombination</keyword>
<accession>A0ABT7VIC1</accession>
<keyword evidence="1" id="KW-0238">DNA-binding</keyword>
<evidence type="ECO:0000259" key="3">
    <source>
        <dbReference type="Pfam" id="PF13102"/>
    </source>
</evidence>
<dbReference type="InterPro" id="IPR010998">
    <property type="entry name" value="Integrase_recombinase_N"/>
</dbReference>
<dbReference type="InterPro" id="IPR025269">
    <property type="entry name" value="SAM-like_dom"/>
</dbReference>
<protein>
    <submittedName>
        <fullName evidence="4">Phage integrase SAM-like domain-containing protein</fullName>
    </submittedName>
</protein>
<proteinExistence type="predicted"/>
<keyword evidence="5" id="KW-1185">Reference proteome</keyword>
<evidence type="ECO:0000256" key="1">
    <source>
        <dbReference type="ARBA" id="ARBA00023125"/>
    </source>
</evidence>
<dbReference type="InterPro" id="IPR050090">
    <property type="entry name" value="Tyrosine_recombinase_XerCD"/>
</dbReference>
<dbReference type="PANTHER" id="PTHR30349">
    <property type="entry name" value="PHAGE INTEGRASE-RELATED"/>
    <property type="match status" value="1"/>
</dbReference>
<evidence type="ECO:0000313" key="4">
    <source>
        <dbReference type="EMBL" id="MDM8326060.1"/>
    </source>
</evidence>
<organism evidence="4 5">
    <name type="scientific">Bacteroides gallinaceum</name>
    <dbReference type="NCBI Taxonomy" id="1462571"/>
    <lineage>
        <taxon>Bacteria</taxon>
        <taxon>Pseudomonadati</taxon>
        <taxon>Bacteroidota</taxon>
        <taxon>Bacteroidia</taxon>
        <taxon>Bacteroidales</taxon>
        <taxon>Bacteroidaceae</taxon>
        <taxon>Bacteroides</taxon>
    </lineage>
</organism>